<accession>A0A5N6SQT6</accession>
<proteinExistence type="predicted"/>
<organism evidence="1 2">
    <name type="scientific">Aspergillus pseudotamarii</name>
    <dbReference type="NCBI Taxonomy" id="132259"/>
    <lineage>
        <taxon>Eukaryota</taxon>
        <taxon>Fungi</taxon>
        <taxon>Dikarya</taxon>
        <taxon>Ascomycota</taxon>
        <taxon>Pezizomycotina</taxon>
        <taxon>Eurotiomycetes</taxon>
        <taxon>Eurotiomycetidae</taxon>
        <taxon>Eurotiales</taxon>
        <taxon>Aspergillaceae</taxon>
        <taxon>Aspergillus</taxon>
        <taxon>Aspergillus subgen. Circumdati</taxon>
    </lineage>
</organism>
<keyword evidence="2" id="KW-1185">Reference proteome</keyword>
<gene>
    <name evidence="1" type="ORF">BDV38DRAFT_248018</name>
</gene>
<dbReference type="RefSeq" id="XP_031913115.1">
    <property type="nucleotide sequence ID" value="XM_032054706.1"/>
</dbReference>
<protein>
    <submittedName>
        <fullName evidence="1">Uncharacterized protein</fullName>
    </submittedName>
</protein>
<evidence type="ECO:0000313" key="2">
    <source>
        <dbReference type="Proteomes" id="UP000325672"/>
    </source>
</evidence>
<dbReference type="Proteomes" id="UP000325672">
    <property type="component" value="Unassembled WGS sequence"/>
</dbReference>
<dbReference type="EMBL" id="ML743580">
    <property type="protein sequence ID" value="KAE8137052.1"/>
    <property type="molecule type" value="Genomic_DNA"/>
</dbReference>
<dbReference type="GeneID" id="43638916"/>
<name>A0A5N6SQT6_ASPPS</name>
<reference evidence="1 2" key="1">
    <citation type="submission" date="2019-04" db="EMBL/GenBank/DDBJ databases">
        <title>Friends and foes A comparative genomics study of 23 Aspergillus species from section Flavi.</title>
        <authorList>
            <consortium name="DOE Joint Genome Institute"/>
            <person name="Kjaerbolling I."/>
            <person name="Vesth T."/>
            <person name="Frisvad J.C."/>
            <person name="Nybo J.L."/>
            <person name="Theobald S."/>
            <person name="Kildgaard S."/>
            <person name="Isbrandt T."/>
            <person name="Kuo A."/>
            <person name="Sato A."/>
            <person name="Lyhne E.K."/>
            <person name="Kogle M.E."/>
            <person name="Wiebenga A."/>
            <person name="Kun R.S."/>
            <person name="Lubbers R.J."/>
            <person name="Makela M.R."/>
            <person name="Barry K."/>
            <person name="Chovatia M."/>
            <person name="Clum A."/>
            <person name="Daum C."/>
            <person name="Haridas S."/>
            <person name="He G."/>
            <person name="LaButti K."/>
            <person name="Lipzen A."/>
            <person name="Mondo S."/>
            <person name="Riley R."/>
            <person name="Salamov A."/>
            <person name="Simmons B.A."/>
            <person name="Magnuson J.K."/>
            <person name="Henrissat B."/>
            <person name="Mortensen U.H."/>
            <person name="Larsen T.O."/>
            <person name="Devries R.P."/>
            <person name="Grigoriev I.V."/>
            <person name="Machida M."/>
            <person name="Baker S.E."/>
            <person name="Andersen M.R."/>
        </authorList>
    </citation>
    <scope>NUCLEOTIDE SEQUENCE [LARGE SCALE GENOMIC DNA]</scope>
    <source>
        <strain evidence="1 2">CBS 117625</strain>
    </source>
</reference>
<evidence type="ECO:0000313" key="1">
    <source>
        <dbReference type="EMBL" id="KAE8137052.1"/>
    </source>
</evidence>
<dbReference type="OrthoDB" id="10441168at2759"/>
<sequence length="117" mass="12889">MSSPITSGSGCWMCCLVVDNPFGLSAWRSGQLLTSHSIFLINPNPLDVCSRIGSDVLTTILPHEFETRKYWTNVRDIESWPAMTHCPSGYLIRTDVHTCLPCMSIILVGSSSGVSRK</sequence>
<dbReference type="AlphaFoldDB" id="A0A5N6SQT6"/>